<protein>
    <submittedName>
        <fullName evidence="5">Desumoylating isopeptidase 2</fullName>
    </submittedName>
</protein>
<dbReference type="OrthoDB" id="412286at2759"/>
<dbReference type="InterPro" id="IPR008580">
    <property type="entry name" value="PPPDE_dom"/>
</dbReference>
<feature type="domain" description="PPPDE" evidence="4">
    <location>
        <begin position="45"/>
        <end position="183"/>
    </location>
</feature>
<dbReference type="InterPro" id="IPR042266">
    <property type="entry name" value="PPPDE_sf"/>
</dbReference>
<dbReference type="Proteomes" id="UP000186817">
    <property type="component" value="Unassembled WGS sequence"/>
</dbReference>
<accession>A0A1Q9CQA3</accession>
<dbReference type="EMBL" id="LSRX01000997">
    <property type="protein sequence ID" value="OLP85090.1"/>
    <property type="molecule type" value="Genomic_DNA"/>
</dbReference>
<comment type="caution">
    <text evidence="5">The sequence shown here is derived from an EMBL/GenBank/DDBJ whole genome shotgun (WGS) entry which is preliminary data.</text>
</comment>
<dbReference type="PROSITE" id="PS51858">
    <property type="entry name" value="PPPDE"/>
    <property type="match status" value="1"/>
</dbReference>
<evidence type="ECO:0000313" key="6">
    <source>
        <dbReference type="Proteomes" id="UP000186817"/>
    </source>
</evidence>
<sequence length="279" mass="30239">MADQACIPRSGGFVEDHFRDASCLRQASHCLQEALAAAAADTGGREVLVHVYELVEFVRINQIFASEMMPIGGALHAGVEVYGREWSYGGAPGRRTGVVCEVPRTNRKHRYRETISLGTTRLSASEVSLLIGDLIEKWLGEDYHWLHRNCLAFANEFCRKLGVGNIPAWIDRLPRGVCALDEGVRNLAETVRGLADGTRAAAHALAEGQLDCVRCRPVCSFDPACATQHVNLGSFMVTSVPASRGSAFAAPQVLNGGRTPGHLEADKCYLDDFVQAVSS</sequence>
<dbReference type="GO" id="GO:0006508">
    <property type="term" value="P:proteolysis"/>
    <property type="evidence" value="ECO:0007669"/>
    <property type="project" value="UniProtKB-KW"/>
</dbReference>
<reference evidence="5 6" key="1">
    <citation type="submission" date="2016-02" db="EMBL/GenBank/DDBJ databases">
        <title>Genome analysis of coral dinoflagellate symbionts highlights evolutionary adaptations to a symbiotic lifestyle.</title>
        <authorList>
            <person name="Aranda M."/>
            <person name="Li Y."/>
            <person name="Liew Y.J."/>
            <person name="Baumgarten S."/>
            <person name="Simakov O."/>
            <person name="Wilson M."/>
            <person name="Piel J."/>
            <person name="Ashoor H."/>
            <person name="Bougouffa S."/>
            <person name="Bajic V.B."/>
            <person name="Ryu T."/>
            <person name="Ravasi T."/>
            <person name="Bayer T."/>
            <person name="Micklem G."/>
            <person name="Kim H."/>
            <person name="Bhak J."/>
            <person name="Lajeunesse T.C."/>
            <person name="Voolstra C.R."/>
        </authorList>
    </citation>
    <scope>NUCLEOTIDE SEQUENCE [LARGE SCALE GENOMIC DNA]</scope>
    <source>
        <strain evidence="5 6">CCMP2467</strain>
    </source>
</reference>
<keyword evidence="2" id="KW-0645">Protease</keyword>
<dbReference type="AlphaFoldDB" id="A0A1Q9CQA3"/>
<evidence type="ECO:0000313" key="5">
    <source>
        <dbReference type="EMBL" id="OLP85090.1"/>
    </source>
</evidence>
<organism evidence="5 6">
    <name type="scientific">Symbiodinium microadriaticum</name>
    <name type="common">Dinoflagellate</name>
    <name type="synonym">Zooxanthella microadriatica</name>
    <dbReference type="NCBI Taxonomy" id="2951"/>
    <lineage>
        <taxon>Eukaryota</taxon>
        <taxon>Sar</taxon>
        <taxon>Alveolata</taxon>
        <taxon>Dinophyceae</taxon>
        <taxon>Suessiales</taxon>
        <taxon>Symbiodiniaceae</taxon>
        <taxon>Symbiodinium</taxon>
    </lineage>
</organism>
<dbReference type="SMART" id="SM01179">
    <property type="entry name" value="DUF862"/>
    <property type="match status" value="1"/>
</dbReference>
<dbReference type="Pfam" id="PF05903">
    <property type="entry name" value="Peptidase_C97"/>
    <property type="match status" value="1"/>
</dbReference>
<evidence type="ECO:0000256" key="2">
    <source>
        <dbReference type="ARBA" id="ARBA00022670"/>
    </source>
</evidence>
<keyword evidence="3" id="KW-0378">Hydrolase</keyword>
<name>A0A1Q9CQA3_SYMMI</name>
<dbReference type="PANTHER" id="PTHR12378">
    <property type="entry name" value="DESUMOYLATING ISOPEPTIDASE"/>
    <property type="match status" value="1"/>
</dbReference>
<dbReference type="GO" id="GO:0016579">
    <property type="term" value="P:protein deubiquitination"/>
    <property type="evidence" value="ECO:0007669"/>
    <property type="project" value="TreeGrafter"/>
</dbReference>
<evidence type="ECO:0000256" key="1">
    <source>
        <dbReference type="ARBA" id="ARBA00008140"/>
    </source>
</evidence>
<keyword evidence="6" id="KW-1185">Reference proteome</keyword>
<evidence type="ECO:0000256" key="3">
    <source>
        <dbReference type="ARBA" id="ARBA00022801"/>
    </source>
</evidence>
<evidence type="ECO:0000259" key="4">
    <source>
        <dbReference type="PROSITE" id="PS51858"/>
    </source>
</evidence>
<dbReference type="PANTHER" id="PTHR12378:SF80">
    <property type="entry name" value="IP06716P-RELATED"/>
    <property type="match status" value="1"/>
</dbReference>
<gene>
    <name evidence="5" type="primary">desi2</name>
    <name evidence="5" type="ORF">AK812_SmicGene33977</name>
</gene>
<dbReference type="GO" id="GO:0101005">
    <property type="term" value="F:deubiquitinase activity"/>
    <property type="evidence" value="ECO:0007669"/>
    <property type="project" value="TreeGrafter"/>
</dbReference>
<comment type="similarity">
    <text evidence="1">Belongs to the DeSI family.</text>
</comment>
<dbReference type="Gene3D" id="3.90.1720.30">
    <property type="entry name" value="PPPDE domains"/>
    <property type="match status" value="1"/>
</dbReference>
<proteinExistence type="inferred from homology"/>